<dbReference type="Proteomes" id="UP000054498">
    <property type="component" value="Unassembled WGS sequence"/>
</dbReference>
<evidence type="ECO:0000256" key="2">
    <source>
        <dbReference type="SAM" id="SignalP"/>
    </source>
</evidence>
<dbReference type="OrthoDB" id="1900575at2759"/>
<name>A0A0D2NTL5_9CHLO</name>
<dbReference type="PANTHER" id="PTHR36006">
    <property type="entry name" value="BNAC02G25390D PROTEIN"/>
    <property type="match status" value="1"/>
</dbReference>
<dbReference type="PANTHER" id="PTHR36006:SF2">
    <property type="entry name" value="OS06G0704200 PROTEIN"/>
    <property type="match status" value="1"/>
</dbReference>
<gene>
    <name evidence="3" type="ORF">MNEG_0445</name>
</gene>
<accession>A0A0D2NTL5</accession>
<protein>
    <submittedName>
        <fullName evidence="3">Uncharacterized protein</fullName>
    </submittedName>
</protein>
<sequence length="137" mass="13696">MVEETAAALVLVLSPAAPPPAAATADTGDTFENVPGRLGAAGADAERQQPLSRLMAGSNKKAIEGCTRKCVPTCVRGGDGAPGLGPLSVRREPGGVVFKESYRSRGYCLSECANVCALTVNGQQAAKGGGAAGAAPR</sequence>
<proteinExistence type="predicted"/>
<dbReference type="EMBL" id="KK100254">
    <property type="protein sequence ID" value="KIZ07511.1"/>
    <property type="molecule type" value="Genomic_DNA"/>
</dbReference>
<evidence type="ECO:0000256" key="1">
    <source>
        <dbReference type="SAM" id="MobiDB-lite"/>
    </source>
</evidence>
<dbReference type="RefSeq" id="XP_013906530.1">
    <property type="nucleotide sequence ID" value="XM_014051076.1"/>
</dbReference>
<dbReference type="AlphaFoldDB" id="A0A0D2NTL5"/>
<organism evidence="3 4">
    <name type="scientific">Monoraphidium neglectum</name>
    <dbReference type="NCBI Taxonomy" id="145388"/>
    <lineage>
        <taxon>Eukaryota</taxon>
        <taxon>Viridiplantae</taxon>
        <taxon>Chlorophyta</taxon>
        <taxon>core chlorophytes</taxon>
        <taxon>Chlorophyceae</taxon>
        <taxon>CS clade</taxon>
        <taxon>Sphaeropleales</taxon>
        <taxon>Selenastraceae</taxon>
        <taxon>Monoraphidium</taxon>
    </lineage>
</organism>
<evidence type="ECO:0000313" key="3">
    <source>
        <dbReference type="EMBL" id="KIZ07511.1"/>
    </source>
</evidence>
<feature type="signal peptide" evidence="2">
    <location>
        <begin position="1"/>
        <end position="23"/>
    </location>
</feature>
<keyword evidence="4" id="KW-1185">Reference proteome</keyword>
<dbReference type="GeneID" id="25726563"/>
<feature type="chain" id="PRO_5002247959" evidence="2">
    <location>
        <begin position="24"/>
        <end position="137"/>
    </location>
</feature>
<dbReference type="KEGG" id="mng:MNEG_0445"/>
<evidence type="ECO:0000313" key="4">
    <source>
        <dbReference type="Proteomes" id="UP000054498"/>
    </source>
</evidence>
<keyword evidence="2" id="KW-0732">Signal</keyword>
<dbReference type="STRING" id="145388.A0A0D2NTL5"/>
<reference evidence="3 4" key="1">
    <citation type="journal article" date="2013" name="BMC Genomics">
        <title>Reconstruction of the lipid metabolism for the microalga Monoraphidium neglectum from its genome sequence reveals characteristics suitable for biofuel production.</title>
        <authorList>
            <person name="Bogen C."/>
            <person name="Al-Dilaimi A."/>
            <person name="Albersmeier A."/>
            <person name="Wichmann J."/>
            <person name="Grundmann M."/>
            <person name="Rupp O."/>
            <person name="Lauersen K.J."/>
            <person name="Blifernez-Klassen O."/>
            <person name="Kalinowski J."/>
            <person name="Goesmann A."/>
            <person name="Mussgnug J.H."/>
            <person name="Kruse O."/>
        </authorList>
    </citation>
    <scope>NUCLEOTIDE SEQUENCE [LARGE SCALE GENOMIC DNA]</scope>
    <source>
        <strain evidence="3 4">SAG 48.87</strain>
    </source>
</reference>
<feature type="region of interest" description="Disordered" evidence="1">
    <location>
        <begin position="18"/>
        <end position="49"/>
    </location>
</feature>